<sequence length="80" mass="9153">MAKQQFKIIVEQDEDGYFIASVPALPGCHTQAKTLPELKERIKEAISLCLEEAKENPKYRERIRALAYEPSFVGLEMIEV</sequence>
<dbReference type="Pfam" id="PF15919">
    <property type="entry name" value="HicB_lk_antitox"/>
    <property type="match status" value="1"/>
</dbReference>
<evidence type="ECO:0000313" key="3">
    <source>
        <dbReference type="Proteomes" id="UP000177942"/>
    </source>
</evidence>
<gene>
    <name evidence="2" type="ORF">A3A16_01900</name>
</gene>
<dbReference type="SUPFAM" id="SSF143100">
    <property type="entry name" value="TTHA1013/TTHA0281-like"/>
    <property type="match status" value="1"/>
</dbReference>
<dbReference type="PANTHER" id="PTHR34504">
    <property type="entry name" value="ANTITOXIN HICB"/>
    <property type="match status" value="1"/>
</dbReference>
<evidence type="ECO:0000259" key="1">
    <source>
        <dbReference type="Pfam" id="PF15919"/>
    </source>
</evidence>
<dbReference type="EMBL" id="MHJJ01000013">
    <property type="protein sequence ID" value="OGY65257.1"/>
    <property type="molecule type" value="Genomic_DNA"/>
</dbReference>
<dbReference type="Gene3D" id="3.30.160.250">
    <property type="match status" value="1"/>
</dbReference>
<reference evidence="2 3" key="1">
    <citation type="journal article" date="2016" name="Nat. Commun.">
        <title>Thousands of microbial genomes shed light on interconnected biogeochemical processes in an aquifer system.</title>
        <authorList>
            <person name="Anantharaman K."/>
            <person name="Brown C.T."/>
            <person name="Hug L.A."/>
            <person name="Sharon I."/>
            <person name="Castelle C.J."/>
            <person name="Probst A.J."/>
            <person name="Thomas B.C."/>
            <person name="Singh A."/>
            <person name="Wilkins M.J."/>
            <person name="Karaoz U."/>
            <person name="Brodie E.L."/>
            <person name="Williams K.H."/>
            <person name="Hubbard S.S."/>
            <person name="Banfield J.F."/>
        </authorList>
    </citation>
    <scope>NUCLEOTIDE SEQUENCE [LARGE SCALE GENOMIC DNA]</scope>
</reference>
<dbReference type="PANTHER" id="PTHR34504:SF2">
    <property type="entry name" value="UPF0150 PROTEIN SSL0259"/>
    <property type="match status" value="1"/>
</dbReference>
<feature type="domain" description="HicB-like antitoxin of toxin-antitoxin system" evidence="1">
    <location>
        <begin position="6"/>
        <end position="72"/>
    </location>
</feature>
<organism evidence="2 3">
    <name type="scientific">Candidatus Harrisonbacteria bacterium RIFCSPLOWO2_01_FULL_44_18</name>
    <dbReference type="NCBI Taxonomy" id="1798407"/>
    <lineage>
        <taxon>Bacteria</taxon>
        <taxon>Candidatus Harrisoniibacteriota</taxon>
    </lineage>
</organism>
<evidence type="ECO:0000313" key="2">
    <source>
        <dbReference type="EMBL" id="OGY65257.1"/>
    </source>
</evidence>
<protein>
    <recommendedName>
        <fullName evidence="1">HicB-like antitoxin of toxin-antitoxin system domain-containing protein</fullName>
    </recommendedName>
</protein>
<proteinExistence type="predicted"/>
<dbReference type="InterPro" id="IPR031807">
    <property type="entry name" value="HicB-like"/>
</dbReference>
<accession>A0A1G1ZN43</accession>
<dbReference type="Proteomes" id="UP000177942">
    <property type="component" value="Unassembled WGS sequence"/>
</dbReference>
<dbReference type="STRING" id="1798407.A3A16_01900"/>
<comment type="caution">
    <text evidence="2">The sequence shown here is derived from an EMBL/GenBank/DDBJ whole genome shotgun (WGS) entry which is preliminary data.</text>
</comment>
<dbReference type="InterPro" id="IPR035069">
    <property type="entry name" value="TTHA1013/TTHA0281-like"/>
</dbReference>
<dbReference type="AlphaFoldDB" id="A0A1G1ZN43"/>
<dbReference type="InterPro" id="IPR051404">
    <property type="entry name" value="TA_system_antitoxin"/>
</dbReference>
<name>A0A1G1ZN43_9BACT</name>